<dbReference type="Proteomes" id="UP001596298">
    <property type="component" value="Unassembled WGS sequence"/>
</dbReference>
<comment type="caution">
    <text evidence="1">The sequence shown here is derived from an EMBL/GenBank/DDBJ whole genome shotgun (WGS) entry which is preliminary data.</text>
</comment>
<accession>A0ABW2AIE9</accession>
<organism evidence="1 2">
    <name type="scientific">Flexivirga alba</name>
    <dbReference type="NCBI Taxonomy" id="702742"/>
    <lineage>
        <taxon>Bacteria</taxon>
        <taxon>Bacillati</taxon>
        <taxon>Actinomycetota</taxon>
        <taxon>Actinomycetes</taxon>
        <taxon>Micrococcales</taxon>
        <taxon>Dermacoccaceae</taxon>
        <taxon>Flexivirga</taxon>
    </lineage>
</organism>
<proteinExistence type="predicted"/>
<sequence length="359" mass="39445">MTDVPSSRLRSQDQILGAIGAISGQLPTDLSAAFGADQRRTTDPQPADLGDVKALIGRIKTRLGLAPAVDRQRAIELSGLLDALANNESLSFTRGELAALDGLLHRAADEVPTLDREPVALPPLPDHQIAMWRTLLAFEKLDRPWVLVGGQMTMLHCLENNHRVTRATDDGDVIVGVWTRRDSLRAASRLLRDSGFVEAKTSDGYGYRFARHSPHATVIDLLLPEGLERQRQQPTTSLGRRGLSVEGGNQALARAQRVPVMVGSLSGYVRRPSLLGALVAKAHAYVSDSRDVDRHAEDIVTLADIALRSPRATLQEARSEDRKPIRRFLRNKTAEHRFFSDTSDPDAVFAFLTRLAEPI</sequence>
<dbReference type="RefSeq" id="WP_382401956.1">
    <property type="nucleotide sequence ID" value="NZ_JBHSWH010000001.1"/>
</dbReference>
<dbReference type="EMBL" id="JBHSWH010000001">
    <property type="protein sequence ID" value="MFC6706166.1"/>
    <property type="molecule type" value="Genomic_DNA"/>
</dbReference>
<evidence type="ECO:0000313" key="1">
    <source>
        <dbReference type="EMBL" id="MFC6706166.1"/>
    </source>
</evidence>
<name>A0ABW2AIE9_9MICO</name>
<protein>
    <recommendedName>
        <fullName evidence="3">Nucleotidyltransferase family protein</fullName>
    </recommendedName>
</protein>
<keyword evidence="2" id="KW-1185">Reference proteome</keyword>
<gene>
    <name evidence="1" type="ORF">ACFQDH_13085</name>
</gene>
<reference evidence="2" key="1">
    <citation type="journal article" date="2019" name="Int. J. Syst. Evol. Microbiol.">
        <title>The Global Catalogue of Microorganisms (GCM) 10K type strain sequencing project: providing services to taxonomists for standard genome sequencing and annotation.</title>
        <authorList>
            <consortium name="The Broad Institute Genomics Platform"/>
            <consortium name="The Broad Institute Genome Sequencing Center for Infectious Disease"/>
            <person name="Wu L."/>
            <person name="Ma J."/>
        </authorList>
    </citation>
    <scope>NUCLEOTIDE SEQUENCE [LARGE SCALE GENOMIC DNA]</scope>
    <source>
        <strain evidence="2">CCUG 58127</strain>
    </source>
</reference>
<evidence type="ECO:0000313" key="2">
    <source>
        <dbReference type="Proteomes" id="UP001596298"/>
    </source>
</evidence>
<evidence type="ECO:0008006" key="3">
    <source>
        <dbReference type="Google" id="ProtNLM"/>
    </source>
</evidence>